<dbReference type="RefSeq" id="WP_258810967.1">
    <property type="nucleotide sequence ID" value="NZ_JANUGU010000001.1"/>
</dbReference>
<comment type="similarity">
    <text evidence="2">Belongs to the glycosyl hydrolase 29 family.</text>
</comment>
<keyword evidence="4 7" id="KW-0732">Signal</keyword>
<dbReference type="SMART" id="SM00812">
    <property type="entry name" value="Alpha_L_fucos"/>
    <property type="match status" value="1"/>
</dbReference>
<dbReference type="PANTHER" id="PTHR10030">
    <property type="entry name" value="ALPHA-L-FUCOSIDASE"/>
    <property type="match status" value="1"/>
</dbReference>
<evidence type="ECO:0000256" key="7">
    <source>
        <dbReference type="SAM" id="SignalP"/>
    </source>
</evidence>
<evidence type="ECO:0000313" key="11">
    <source>
        <dbReference type="Proteomes" id="UP001204621"/>
    </source>
</evidence>
<dbReference type="Pfam" id="PF16871">
    <property type="entry name" value="DUF5077"/>
    <property type="match status" value="1"/>
</dbReference>
<evidence type="ECO:0000256" key="4">
    <source>
        <dbReference type="ARBA" id="ARBA00022729"/>
    </source>
</evidence>
<evidence type="ECO:0000313" key="10">
    <source>
        <dbReference type="EMBL" id="MCS0657825.1"/>
    </source>
</evidence>
<keyword evidence="6" id="KW-0326">Glycosidase</keyword>
<reference evidence="10 11" key="1">
    <citation type="submission" date="2022-08" db="EMBL/GenBank/DDBJ databases">
        <title>Reclassification of Massilia species as members of the genera Telluria, Duganella, Pseudoduganella, Mokoshia gen. nov. and Zemynaea gen. nov. using orthogonal and non-orthogonal genome-based approaches.</title>
        <authorList>
            <person name="Bowman J.P."/>
        </authorList>
    </citation>
    <scope>NUCLEOTIDE SEQUENCE [LARGE SCALE GENOMIC DNA]</scope>
    <source>
        <strain evidence="10 11">JCM 31606</strain>
    </source>
</reference>
<dbReference type="Pfam" id="PF01120">
    <property type="entry name" value="Alpha_L_fucos"/>
    <property type="match status" value="1"/>
</dbReference>
<feature type="domain" description="DUF5077" evidence="9">
    <location>
        <begin position="524"/>
        <end position="635"/>
    </location>
</feature>
<evidence type="ECO:0000256" key="3">
    <source>
        <dbReference type="ARBA" id="ARBA00012662"/>
    </source>
</evidence>
<dbReference type="PANTHER" id="PTHR10030:SF37">
    <property type="entry name" value="ALPHA-L-FUCOSIDASE-RELATED"/>
    <property type="match status" value="1"/>
</dbReference>
<name>A0ABT2CV26_9BURK</name>
<evidence type="ECO:0000256" key="5">
    <source>
        <dbReference type="ARBA" id="ARBA00022801"/>
    </source>
</evidence>
<dbReference type="SUPFAM" id="SSF51445">
    <property type="entry name" value="(Trans)glycosidases"/>
    <property type="match status" value="1"/>
</dbReference>
<dbReference type="EC" id="3.2.1.51" evidence="3"/>
<feature type="chain" id="PRO_5046546665" description="alpha-L-fucosidase" evidence="7">
    <location>
        <begin position="36"/>
        <end position="639"/>
    </location>
</feature>
<dbReference type="InterPro" id="IPR016286">
    <property type="entry name" value="FUC_metazoa-typ"/>
</dbReference>
<dbReference type="PRINTS" id="PR00741">
    <property type="entry name" value="GLHYDRLASE29"/>
</dbReference>
<evidence type="ECO:0000259" key="8">
    <source>
        <dbReference type="Pfam" id="PF01120"/>
    </source>
</evidence>
<keyword evidence="5" id="KW-0378">Hydrolase</keyword>
<evidence type="ECO:0000256" key="2">
    <source>
        <dbReference type="ARBA" id="ARBA00007951"/>
    </source>
</evidence>
<dbReference type="InterPro" id="IPR031712">
    <property type="entry name" value="DUF5077"/>
</dbReference>
<evidence type="ECO:0000256" key="1">
    <source>
        <dbReference type="ARBA" id="ARBA00004071"/>
    </source>
</evidence>
<comment type="caution">
    <text evidence="10">The sequence shown here is derived from an EMBL/GenBank/DDBJ whole genome shotgun (WGS) entry which is preliminary data.</text>
</comment>
<keyword evidence="11" id="KW-1185">Reference proteome</keyword>
<feature type="signal peptide" evidence="7">
    <location>
        <begin position="1"/>
        <end position="35"/>
    </location>
</feature>
<dbReference type="Gene3D" id="3.20.20.80">
    <property type="entry name" value="Glycosidases"/>
    <property type="match status" value="1"/>
</dbReference>
<comment type="function">
    <text evidence="1">Alpha-L-fucosidase is responsible for hydrolyzing the alpha-1,6-linked fucose joined to the reducing-end N-acetylglucosamine of the carbohydrate moieties of glycoproteins.</text>
</comment>
<evidence type="ECO:0000256" key="6">
    <source>
        <dbReference type="ARBA" id="ARBA00023295"/>
    </source>
</evidence>
<dbReference type="Gene3D" id="2.60.120.260">
    <property type="entry name" value="Galactose-binding domain-like"/>
    <property type="match status" value="1"/>
</dbReference>
<sequence>MTANMVATSYGKRMAPCLRIPLFAALVALSLTARADERDEDSAMFNSLNTRDLLMVREAVNGWWKEADATRNERIAWWRVGRFGMFIHWGVYSQAGGVWNGRPINGYAEHLMRKEKISRADYLKLASSFDPERFDADAWVAAAKAAGMGYLIITAKHHDGFAMYDSKVSDFNIVQKTPFKRDPVAELAAACHRQGLKFGVYYSHAFDWEHPDAPGNDWEYNNPGGDKNLFGGRSWYDSHPEKLPAAIKYVNEKAIPQLQELLARYPIDILWFDTPHKLPLSENLRILKAVRAAKPNVVVNGRLASTAGINFGDYRNTADRPSYFFPVVGDWEAIPTTNESYGYSAQDRSHKPVAFFIRLLADAVSRNGNLLLNIGPKGDGVFDAPDAAILSGMASWMTKNGASIHGAGPAPLPRQNWGVATAGAGTLYLHVFERPVDGRLHVGGIAASDIASARILGGPDTMLAMSAEGPDGCMITLPAGLAESPDLVIALEPKPSFVPVEDRSELRIAPNIPVTTLLAFDATLAGNGFRFGDGKAQNYGVAGWTSTAQFMAWHVRTLETANYTVTLRHAGAVQGQGALVVDGKLARSFDAGGESGDIKLGEIALSPGAHRIELKALRIDGKEFLTPNAMRLTRSEVGK</sequence>
<dbReference type="InterPro" id="IPR000933">
    <property type="entry name" value="Glyco_hydro_29"/>
</dbReference>
<evidence type="ECO:0000259" key="9">
    <source>
        <dbReference type="Pfam" id="PF16871"/>
    </source>
</evidence>
<dbReference type="InterPro" id="IPR017853">
    <property type="entry name" value="GH"/>
</dbReference>
<gene>
    <name evidence="10" type="ORF">NX778_07080</name>
</gene>
<dbReference type="InterPro" id="IPR057739">
    <property type="entry name" value="Glyco_hydro_29_N"/>
</dbReference>
<organism evidence="10 11">
    <name type="scientific">Massilia terrae</name>
    <dbReference type="NCBI Taxonomy" id="1811224"/>
    <lineage>
        <taxon>Bacteria</taxon>
        <taxon>Pseudomonadati</taxon>
        <taxon>Pseudomonadota</taxon>
        <taxon>Betaproteobacteria</taxon>
        <taxon>Burkholderiales</taxon>
        <taxon>Oxalobacteraceae</taxon>
        <taxon>Telluria group</taxon>
        <taxon>Massilia</taxon>
    </lineage>
</organism>
<dbReference type="EMBL" id="JANUGU010000001">
    <property type="protein sequence ID" value="MCS0657825.1"/>
    <property type="molecule type" value="Genomic_DNA"/>
</dbReference>
<proteinExistence type="inferred from homology"/>
<accession>A0ABT2CV26</accession>
<dbReference type="InterPro" id="IPR013780">
    <property type="entry name" value="Glyco_hydro_b"/>
</dbReference>
<dbReference type="Proteomes" id="UP001204621">
    <property type="component" value="Unassembled WGS sequence"/>
</dbReference>
<dbReference type="Gene3D" id="2.60.40.1180">
    <property type="entry name" value="Golgi alpha-mannosidase II"/>
    <property type="match status" value="1"/>
</dbReference>
<feature type="domain" description="Glycoside hydrolase family 29 N-terminal" evidence="8">
    <location>
        <begin position="70"/>
        <end position="401"/>
    </location>
</feature>
<protein>
    <recommendedName>
        <fullName evidence="3">alpha-L-fucosidase</fullName>
        <ecNumber evidence="3">3.2.1.51</ecNumber>
    </recommendedName>
</protein>